<accession>A0ABD3JQ29</accession>
<dbReference type="AlphaFoldDB" id="A0ABD3JQ29"/>
<keyword evidence="1" id="KW-0479">Metal-binding</keyword>
<evidence type="ECO:0000313" key="7">
    <source>
        <dbReference type="EMBL" id="KAL3726431.1"/>
    </source>
</evidence>
<dbReference type="SMART" id="SM00744">
    <property type="entry name" value="RINGv"/>
    <property type="match status" value="1"/>
</dbReference>
<feature type="domain" description="RING-type" evidence="5">
    <location>
        <begin position="98"/>
        <end position="139"/>
    </location>
</feature>
<keyword evidence="8" id="KW-1185">Reference proteome</keyword>
<dbReference type="GO" id="GO:0008270">
    <property type="term" value="F:zinc ion binding"/>
    <property type="evidence" value="ECO:0007669"/>
    <property type="project" value="UniProtKB-KW"/>
</dbReference>
<proteinExistence type="predicted"/>
<evidence type="ECO:0000313" key="8">
    <source>
        <dbReference type="Proteomes" id="UP001634007"/>
    </source>
</evidence>
<protein>
    <recommendedName>
        <fullName evidence="9">RING-type domain-containing protein</fullName>
    </recommendedName>
</protein>
<name>A0ABD3JQ29_EUCGL</name>
<dbReference type="SMART" id="SM00184">
    <property type="entry name" value="RING"/>
    <property type="match status" value="1"/>
</dbReference>
<comment type="caution">
    <text evidence="7">The sequence shown here is derived from an EMBL/GenBank/DDBJ whole genome shotgun (WGS) entry which is preliminary data.</text>
</comment>
<dbReference type="Gene3D" id="3.30.40.10">
    <property type="entry name" value="Zinc/RING finger domain, C3HC4 (zinc finger)"/>
    <property type="match status" value="1"/>
</dbReference>
<dbReference type="InterPro" id="IPR013083">
    <property type="entry name" value="Znf_RING/FYVE/PHD"/>
</dbReference>
<dbReference type="PANTHER" id="PTHR47258:SF3">
    <property type="entry name" value="F21J9.24-RELATED"/>
    <property type="match status" value="1"/>
</dbReference>
<evidence type="ECO:0000256" key="2">
    <source>
        <dbReference type="ARBA" id="ARBA00022771"/>
    </source>
</evidence>
<keyword evidence="3" id="KW-0862">Zinc</keyword>
<feature type="region of interest" description="Disordered" evidence="4">
    <location>
        <begin position="50"/>
        <end position="83"/>
    </location>
</feature>
<dbReference type="InterPro" id="IPR011016">
    <property type="entry name" value="Znf_RING-CH"/>
</dbReference>
<evidence type="ECO:0008006" key="9">
    <source>
        <dbReference type="Google" id="ProtNLM"/>
    </source>
</evidence>
<organism evidence="7 8">
    <name type="scientific">Eucalyptus globulus</name>
    <name type="common">Tasmanian blue gum</name>
    <dbReference type="NCBI Taxonomy" id="34317"/>
    <lineage>
        <taxon>Eukaryota</taxon>
        <taxon>Viridiplantae</taxon>
        <taxon>Streptophyta</taxon>
        <taxon>Embryophyta</taxon>
        <taxon>Tracheophyta</taxon>
        <taxon>Spermatophyta</taxon>
        <taxon>Magnoliopsida</taxon>
        <taxon>eudicotyledons</taxon>
        <taxon>Gunneridae</taxon>
        <taxon>Pentapetalae</taxon>
        <taxon>rosids</taxon>
        <taxon>malvids</taxon>
        <taxon>Myrtales</taxon>
        <taxon>Myrtaceae</taxon>
        <taxon>Myrtoideae</taxon>
        <taxon>Eucalypteae</taxon>
        <taxon>Eucalyptus</taxon>
    </lineage>
</organism>
<feature type="domain" description="RING-CH-type" evidence="6">
    <location>
        <begin position="97"/>
        <end position="140"/>
    </location>
</feature>
<evidence type="ECO:0000256" key="3">
    <source>
        <dbReference type="ARBA" id="ARBA00022833"/>
    </source>
</evidence>
<dbReference type="InterPro" id="IPR001841">
    <property type="entry name" value="Znf_RING"/>
</dbReference>
<keyword evidence="2" id="KW-0863">Zinc-finger</keyword>
<sequence length="143" mass="15390">MGLSSFPVAAEGLLPLLVMNAALSVSHVKSTWRYLLDAIAGGVAASASASAAAEARDPAPPRGGEGGGGGAARRRRRRRRVRVRRFETPAGSECGGSCCVCLCRFEAEEEVSELDCKHFFHRECLARWFDNGHRTCPLCRSVL</sequence>
<dbReference type="InterPro" id="IPR044249">
    <property type="entry name" value="XERICO-like"/>
</dbReference>
<dbReference type="Pfam" id="PF13639">
    <property type="entry name" value="zf-RING_2"/>
    <property type="match status" value="1"/>
</dbReference>
<dbReference type="EMBL" id="JBJKBG010000008">
    <property type="protein sequence ID" value="KAL3726431.1"/>
    <property type="molecule type" value="Genomic_DNA"/>
</dbReference>
<feature type="compositionally biased region" description="Basic residues" evidence="4">
    <location>
        <begin position="72"/>
        <end position="83"/>
    </location>
</feature>
<gene>
    <name evidence="7" type="ORF">ACJRO7_031344</name>
</gene>
<evidence type="ECO:0000259" key="5">
    <source>
        <dbReference type="SMART" id="SM00184"/>
    </source>
</evidence>
<dbReference type="SUPFAM" id="SSF57850">
    <property type="entry name" value="RING/U-box"/>
    <property type="match status" value="1"/>
</dbReference>
<reference evidence="7 8" key="1">
    <citation type="submission" date="2024-11" db="EMBL/GenBank/DDBJ databases">
        <title>Chromosome-level genome assembly of Eucalyptus globulus Labill. provides insights into its genome evolution.</title>
        <authorList>
            <person name="Li X."/>
        </authorList>
    </citation>
    <scope>NUCLEOTIDE SEQUENCE [LARGE SCALE GENOMIC DNA]</scope>
    <source>
        <strain evidence="7">CL2024</strain>
        <tissue evidence="7">Fresh tender leaves</tissue>
    </source>
</reference>
<evidence type="ECO:0000256" key="4">
    <source>
        <dbReference type="SAM" id="MobiDB-lite"/>
    </source>
</evidence>
<dbReference type="PANTHER" id="PTHR47258">
    <property type="match status" value="1"/>
</dbReference>
<evidence type="ECO:0000256" key="1">
    <source>
        <dbReference type="ARBA" id="ARBA00022723"/>
    </source>
</evidence>
<evidence type="ECO:0000259" key="6">
    <source>
        <dbReference type="SMART" id="SM00744"/>
    </source>
</evidence>
<dbReference type="Proteomes" id="UP001634007">
    <property type="component" value="Unassembled WGS sequence"/>
</dbReference>